<dbReference type="KEGG" id="cme:CYME_CMB047C"/>
<dbReference type="Proteomes" id="UP000007014">
    <property type="component" value="Chromosome 2"/>
</dbReference>
<protein>
    <submittedName>
        <fullName evidence="2">Uncharacterized protein</fullName>
    </submittedName>
</protein>
<evidence type="ECO:0000313" key="2">
    <source>
        <dbReference type="EMBL" id="BAM78867.1"/>
    </source>
</evidence>
<dbReference type="AlphaFoldDB" id="M1VA09"/>
<keyword evidence="3" id="KW-1185">Reference proteome</keyword>
<reference evidence="2 3" key="1">
    <citation type="journal article" date="2004" name="Nature">
        <title>Genome sequence of the ultrasmall unicellular red alga Cyanidioschyzon merolae 10D.</title>
        <authorList>
            <person name="Matsuzaki M."/>
            <person name="Misumi O."/>
            <person name="Shin-i T."/>
            <person name="Maruyama S."/>
            <person name="Takahara M."/>
            <person name="Miyagishima S."/>
            <person name="Mori T."/>
            <person name="Nishida K."/>
            <person name="Yagisawa F."/>
            <person name="Nishida K."/>
            <person name="Yoshida Y."/>
            <person name="Nishimura Y."/>
            <person name="Nakao S."/>
            <person name="Kobayashi T."/>
            <person name="Momoyama Y."/>
            <person name="Higashiyama T."/>
            <person name="Minoda A."/>
            <person name="Sano M."/>
            <person name="Nomoto H."/>
            <person name="Oishi K."/>
            <person name="Hayashi H."/>
            <person name="Ohta F."/>
            <person name="Nishizaka S."/>
            <person name="Haga S."/>
            <person name="Miura S."/>
            <person name="Morishita T."/>
            <person name="Kabeya Y."/>
            <person name="Terasawa K."/>
            <person name="Suzuki Y."/>
            <person name="Ishii Y."/>
            <person name="Asakawa S."/>
            <person name="Takano H."/>
            <person name="Ohta N."/>
            <person name="Kuroiwa H."/>
            <person name="Tanaka K."/>
            <person name="Shimizu N."/>
            <person name="Sugano S."/>
            <person name="Sato N."/>
            <person name="Nozaki H."/>
            <person name="Ogasawara N."/>
            <person name="Kohara Y."/>
            <person name="Kuroiwa T."/>
        </authorList>
    </citation>
    <scope>NUCLEOTIDE SEQUENCE [LARGE SCALE GENOMIC DNA]</scope>
    <source>
        <strain evidence="2 3">10D</strain>
    </source>
</reference>
<name>M1VA09_CYAM1</name>
<feature type="transmembrane region" description="Helical" evidence="1">
    <location>
        <begin position="30"/>
        <end position="49"/>
    </location>
</feature>
<sequence>MHFQGAPAGSGSPTRSMVSLPRVFSSSRDHAQGVLFWIFILLIATLERLRCLGRDLRRRWRTAPLKHTQLQSFPSHVALLGNEAALASITKHLIGRGVQRVTVFDPGKREQRGRLGRASTPARLVLGPADATRRRIVAMTVDQRERISDNRAFYDEPDLLLTLDGHLHGYPATALRVTHLHRLANPSLWAVDEALRLYLTTERRQGR</sequence>
<keyword evidence="1" id="KW-0472">Membrane</keyword>
<dbReference type="RefSeq" id="XP_005535153.1">
    <property type="nucleotide sequence ID" value="XM_005535096.1"/>
</dbReference>
<keyword evidence="1" id="KW-0812">Transmembrane</keyword>
<dbReference type="HOGENOM" id="CLU_1328038_0_0_1"/>
<dbReference type="GeneID" id="16992365"/>
<organism evidence="2 3">
    <name type="scientific">Cyanidioschyzon merolae (strain NIES-3377 / 10D)</name>
    <name type="common">Unicellular red alga</name>
    <dbReference type="NCBI Taxonomy" id="280699"/>
    <lineage>
        <taxon>Eukaryota</taxon>
        <taxon>Rhodophyta</taxon>
        <taxon>Bangiophyceae</taxon>
        <taxon>Cyanidiales</taxon>
        <taxon>Cyanidiaceae</taxon>
        <taxon>Cyanidioschyzon</taxon>
    </lineage>
</organism>
<dbReference type="Gramene" id="CMB047CT">
    <property type="protein sequence ID" value="CMB047CT"/>
    <property type="gene ID" value="CMB047C"/>
</dbReference>
<keyword evidence="1" id="KW-1133">Transmembrane helix</keyword>
<evidence type="ECO:0000256" key="1">
    <source>
        <dbReference type="SAM" id="Phobius"/>
    </source>
</evidence>
<proteinExistence type="predicted"/>
<gene>
    <name evidence="2" type="ORF">CYME_CMB047C</name>
</gene>
<dbReference type="EMBL" id="AP006484">
    <property type="protein sequence ID" value="BAM78867.1"/>
    <property type="molecule type" value="Genomic_DNA"/>
</dbReference>
<evidence type="ECO:0000313" key="3">
    <source>
        <dbReference type="Proteomes" id="UP000007014"/>
    </source>
</evidence>
<accession>M1VA09</accession>
<reference evidence="2 3" key="2">
    <citation type="journal article" date="2007" name="BMC Biol.">
        <title>A 100%-complete sequence reveals unusually simple genomic features in the hot-spring red alga Cyanidioschyzon merolae.</title>
        <authorList>
            <person name="Nozaki H."/>
            <person name="Takano H."/>
            <person name="Misumi O."/>
            <person name="Terasawa K."/>
            <person name="Matsuzaki M."/>
            <person name="Maruyama S."/>
            <person name="Nishida K."/>
            <person name="Yagisawa F."/>
            <person name="Yoshida Y."/>
            <person name="Fujiwara T."/>
            <person name="Takio S."/>
            <person name="Tamura K."/>
            <person name="Chung S.J."/>
            <person name="Nakamura S."/>
            <person name="Kuroiwa H."/>
            <person name="Tanaka K."/>
            <person name="Sato N."/>
            <person name="Kuroiwa T."/>
        </authorList>
    </citation>
    <scope>NUCLEOTIDE SEQUENCE [LARGE SCALE GENOMIC DNA]</scope>
    <source>
        <strain evidence="2 3">10D</strain>
    </source>
</reference>